<dbReference type="PIRSF" id="PIRSF036424">
    <property type="entry name" value="eIF3b"/>
    <property type="match status" value="1"/>
</dbReference>
<dbReference type="CDD" id="cd12278">
    <property type="entry name" value="RRM_eIF3B"/>
    <property type="match status" value="1"/>
</dbReference>
<dbReference type="GO" id="GO:0003743">
    <property type="term" value="F:translation initiation factor activity"/>
    <property type="evidence" value="ECO:0007669"/>
    <property type="project" value="UniProtKB-UniRule"/>
</dbReference>
<dbReference type="InterPro" id="IPR034363">
    <property type="entry name" value="eIF3B_RRM"/>
</dbReference>
<dbReference type="AlphaFoldDB" id="B7FXH3"/>
<evidence type="ECO:0000256" key="5">
    <source>
        <dbReference type="ARBA" id="ARBA00022917"/>
    </source>
</evidence>
<organism evidence="11 12">
    <name type="scientific">Phaeodactylum tricornutum (strain CCAP 1055/1)</name>
    <dbReference type="NCBI Taxonomy" id="556484"/>
    <lineage>
        <taxon>Eukaryota</taxon>
        <taxon>Sar</taxon>
        <taxon>Stramenopiles</taxon>
        <taxon>Ochrophyta</taxon>
        <taxon>Bacillariophyta</taxon>
        <taxon>Bacillariophyceae</taxon>
        <taxon>Bacillariophycidae</taxon>
        <taxon>Naviculales</taxon>
        <taxon>Phaeodactylaceae</taxon>
        <taxon>Phaeodactylum</taxon>
    </lineage>
</organism>
<dbReference type="InterPro" id="IPR000504">
    <property type="entry name" value="RRM_dom"/>
</dbReference>
<dbReference type="Gene3D" id="3.30.70.330">
    <property type="match status" value="1"/>
</dbReference>
<evidence type="ECO:0000313" key="12">
    <source>
        <dbReference type="Proteomes" id="UP000000759"/>
    </source>
</evidence>
<gene>
    <name evidence="11" type="ORF">PHATRDRAFT_26975</name>
</gene>
<evidence type="ECO:0000256" key="3">
    <source>
        <dbReference type="ARBA" id="ARBA00022540"/>
    </source>
</evidence>
<sequence length="701" mass="80391">MATEQSREDELAAEAEELDGYFSDTPLDPQPDYPQLRESFESAVIITNLPKVGESKMDKLTKVVMKLVSRIGTLVENPETGFTGVLMPHDKDNDTTMGFCFAEYTTKEEAKNAVEVLQGYKFDKNHSLSVTLYARAEQLKDLDVKEFQEPQPTPFQEKPNAMSWLEDPNQRDSFVIRHGKETVVNWFDGRNDPILDYDGAREKEAGVQWCEFYCHWSPCGSYLATLVPDRGVILWSGENYEKSGRFVAPGVKHIVFSPEENYILTNNDDPTDPGAIKVYHIPTGKLLRTFPLFPDGVATDIPPPPFLWSHDDQYLARMGDGLISIFETPGMRLLDKRSLAAEGICEFQWSPKANVLVYWAPEAENSPAHVDVIEIPSRKKLRQKNLFNVSRCNMVWQEQGDYLAVKVTRHTKSKKTLYNNIELFRLNEPGVPVEMLDTKDAVMALSFEPRGSRFAMIHAENPSASKVNVSFYDMMKRESQFTYVPELNKIETLEGKQCNVIFWSPAGSNIILASLGDTASGTLEFYDVDSKSLVVKEHYRSNQVIWDPDGRSVATVVSQPIEGGHFKFAMDNGYIIWSFQGKQLYQQSFETFYQFLWRPRERLLSKPEIRKVKKNLKKYEEQFDKADRERQRALYLEETKGKRSERAKIRELLARNRAIRRKQRAEYIALLGGYDSEDDSHYVIRDLTIETVLSTKEEVVT</sequence>
<dbReference type="KEGG" id="pti:PHATRDRAFT_26975"/>
<keyword evidence="12" id="KW-1185">Reference proteome</keyword>
<evidence type="ECO:0000256" key="1">
    <source>
        <dbReference type="ARBA" id="ARBA00004496"/>
    </source>
</evidence>
<dbReference type="eggNOG" id="KOG2314">
    <property type="taxonomic scope" value="Eukaryota"/>
</dbReference>
<feature type="domain" description="RRM" evidence="10">
    <location>
        <begin position="42"/>
        <end position="135"/>
    </location>
</feature>
<keyword evidence="3 6" id="KW-0396">Initiation factor</keyword>
<evidence type="ECO:0000256" key="9">
    <source>
        <dbReference type="SAM" id="MobiDB-lite"/>
    </source>
</evidence>
<dbReference type="InterPro" id="IPR035979">
    <property type="entry name" value="RBD_domain_sf"/>
</dbReference>
<dbReference type="STRING" id="556484.B7FXH3"/>
<comment type="subcellular location">
    <subcellularLocation>
        <location evidence="1 6 7">Cytoplasm</location>
    </subcellularLocation>
</comment>
<dbReference type="InterPro" id="IPR012677">
    <property type="entry name" value="Nucleotide-bd_a/b_plait_sf"/>
</dbReference>
<dbReference type="PANTHER" id="PTHR14068">
    <property type="entry name" value="EUKARYOTIC TRANSLATION INITIATION FACTOR 3 EIF3 -RELATED"/>
    <property type="match status" value="1"/>
</dbReference>
<dbReference type="InParanoid" id="B7FXH3"/>
<comment type="subunit">
    <text evidence="6 7">Component of the eukaryotic translation initiation factor 3 (eIF-3) complex.</text>
</comment>
<dbReference type="GO" id="GO:0001732">
    <property type="term" value="P:formation of cytoplasmic translation initiation complex"/>
    <property type="evidence" value="ECO:0007669"/>
    <property type="project" value="UniProtKB-UniRule"/>
</dbReference>
<evidence type="ECO:0000259" key="10">
    <source>
        <dbReference type="PROSITE" id="PS50102"/>
    </source>
</evidence>
<dbReference type="InterPro" id="IPR015943">
    <property type="entry name" value="WD40/YVTN_repeat-like_dom_sf"/>
</dbReference>
<dbReference type="InterPro" id="IPR011400">
    <property type="entry name" value="EIF3B"/>
</dbReference>
<dbReference type="HOGENOM" id="CLU_011152_4_0_1"/>
<dbReference type="SMART" id="SM00360">
    <property type="entry name" value="RRM"/>
    <property type="match status" value="1"/>
</dbReference>
<evidence type="ECO:0000256" key="4">
    <source>
        <dbReference type="ARBA" id="ARBA00022884"/>
    </source>
</evidence>
<feature type="coiled-coil region" evidence="8">
    <location>
        <begin position="609"/>
        <end position="662"/>
    </location>
</feature>
<keyword evidence="2 6" id="KW-0963">Cytoplasm</keyword>
<comment type="similarity">
    <text evidence="6 7">Belongs to the eIF-3 subunit B family.</text>
</comment>
<dbReference type="HAMAP" id="MF_03001">
    <property type="entry name" value="eIF3b"/>
    <property type="match status" value="1"/>
</dbReference>
<dbReference type="InterPro" id="IPR013979">
    <property type="entry name" value="TIF_beta_prop-like"/>
</dbReference>
<keyword evidence="8" id="KW-0175">Coiled coil</keyword>
<dbReference type="EMBL" id="CM000609">
    <property type="protein sequence ID" value="EEC49381.1"/>
    <property type="molecule type" value="Genomic_DNA"/>
</dbReference>
<dbReference type="Pfam" id="PF08662">
    <property type="entry name" value="eIF2A"/>
    <property type="match status" value="1"/>
</dbReference>
<evidence type="ECO:0000256" key="2">
    <source>
        <dbReference type="ARBA" id="ARBA00022490"/>
    </source>
</evidence>
<dbReference type="Pfam" id="PF00076">
    <property type="entry name" value="RRM_1"/>
    <property type="match status" value="1"/>
</dbReference>
<dbReference type="Proteomes" id="UP000000759">
    <property type="component" value="Chromosome 6"/>
</dbReference>
<name>B7FXH3_PHATC</name>
<dbReference type="GO" id="GO:0016282">
    <property type="term" value="C:eukaryotic 43S preinitiation complex"/>
    <property type="evidence" value="ECO:0007669"/>
    <property type="project" value="UniProtKB-UniRule"/>
</dbReference>
<feature type="compositionally biased region" description="Basic and acidic residues" evidence="9">
    <location>
        <begin position="1"/>
        <end position="10"/>
    </location>
</feature>
<dbReference type="Gene3D" id="2.130.10.10">
    <property type="entry name" value="YVTN repeat-like/Quinoprotein amine dehydrogenase"/>
    <property type="match status" value="2"/>
</dbReference>
<proteinExistence type="inferred from homology"/>
<dbReference type="OrthoDB" id="10250414at2759"/>
<dbReference type="PANTHER" id="PTHR14068:SF0">
    <property type="entry name" value="EUKARYOTIC TRANSLATION INITIATION FACTOR 3 SUBUNIT B"/>
    <property type="match status" value="1"/>
</dbReference>
<reference evidence="12" key="2">
    <citation type="submission" date="2008-08" db="EMBL/GenBank/DDBJ databases">
        <authorList>
            <consortium name="Diatom Consortium"/>
            <person name="Grigoriev I."/>
            <person name="Grimwood J."/>
            <person name="Kuo A."/>
            <person name="Otillar R.P."/>
            <person name="Salamov A."/>
            <person name="Detter J.C."/>
            <person name="Lindquist E."/>
            <person name="Shapiro H."/>
            <person name="Lucas S."/>
            <person name="Glavina del Rio T."/>
            <person name="Pitluck S."/>
            <person name="Rokhsar D."/>
            <person name="Bowler C."/>
        </authorList>
    </citation>
    <scope>GENOME REANNOTATION</scope>
    <source>
        <strain evidence="12">CCAP 1055/1</strain>
    </source>
</reference>
<dbReference type="GO" id="GO:0033290">
    <property type="term" value="C:eukaryotic 48S preinitiation complex"/>
    <property type="evidence" value="ECO:0007669"/>
    <property type="project" value="UniProtKB-UniRule"/>
</dbReference>
<evidence type="ECO:0000313" key="11">
    <source>
        <dbReference type="EMBL" id="EEC49381.1"/>
    </source>
</evidence>
<dbReference type="SUPFAM" id="SSF82171">
    <property type="entry name" value="DPP6 N-terminal domain-like"/>
    <property type="match status" value="1"/>
</dbReference>
<reference evidence="11 12" key="1">
    <citation type="journal article" date="2008" name="Nature">
        <title>The Phaeodactylum genome reveals the evolutionary history of diatom genomes.</title>
        <authorList>
            <person name="Bowler C."/>
            <person name="Allen A.E."/>
            <person name="Badger J.H."/>
            <person name="Grimwood J."/>
            <person name="Jabbari K."/>
            <person name="Kuo A."/>
            <person name="Maheswari U."/>
            <person name="Martens C."/>
            <person name="Maumus F."/>
            <person name="Otillar R.P."/>
            <person name="Rayko E."/>
            <person name="Salamov A."/>
            <person name="Vandepoele K."/>
            <person name="Beszteri B."/>
            <person name="Gruber A."/>
            <person name="Heijde M."/>
            <person name="Katinka M."/>
            <person name="Mock T."/>
            <person name="Valentin K."/>
            <person name="Verret F."/>
            <person name="Berges J.A."/>
            <person name="Brownlee C."/>
            <person name="Cadoret J.P."/>
            <person name="Chiovitti A."/>
            <person name="Choi C.J."/>
            <person name="Coesel S."/>
            <person name="De Martino A."/>
            <person name="Detter J.C."/>
            <person name="Durkin C."/>
            <person name="Falciatore A."/>
            <person name="Fournet J."/>
            <person name="Haruta M."/>
            <person name="Huysman M.J."/>
            <person name="Jenkins B.D."/>
            <person name="Jiroutova K."/>
            <person name="Jorgensen R.E."/>
            <person name="Joubert Y."/>
            <person name="Kaplan A."/>
            <person name="Kroger N."/>
            <person name="Kroth P.G."/>
            <person name="La Roche J."/>
            <person name="Lindquist E."/>
            <person name="Lommer M."/>
            <person name="Martin-Jezequel V."/>
            <person name="Lopez P.J."/>
            <person name="Lucas S."/>
            <person name="Mangogna M."/>
            <person name="McGinnis K."/>
            <person name="Medlin L.K."/>
            <person name="Montsant A."/>
            <person name="Oudot-Le Secq M.P."/>
            <person name="Napoli C."/>
            <person name="Obornik M."/>
            <person name="Parker M.S."/>
            <person name="Petit J.L."/>
            <person name="Porcel B.M."/>
            <person name="Poulsen N."/>
            <person name="Robison M."/>
            <person name="Rychlewski L."/>
            <person name="Rynearson T.A."/>
            <person name="Schmutz J."/>
            <person name="Shapiro H."/>
            <person name="Siaut M."/>
            <person name="Stanley M."/>
            <person name="Sussman M.R."/>
            <person name="Taylor A.R."/>
            <person name="Vardi A."/>
            <person name="von Dassow P."/>
            <person name="Vyverman W."/>
            <person name="Willis A."/>
            <person name="Wyrwicz L.S."/>
            <person name="Rokhsar D.S."/>
            <person name="Weissenbach J."/>
            <person name="Armbrust E.V."/>
            <person name="Green B.R."/>
            <person name="Van de Peer Y."/>
            <person name="Grigoriev I.V."/>
        </authorList>
    </citation>
    <scope>NUCLEOTIDE SEQUENCE [LARGE SCALE GENOMIC DNA]</scope>
    <source>
        <strain evidence="11 12">CCAP 1055/1</strain>
    </source>
</reference>
<dbReference type="FunCoup" id="B7FXH3">
    <property type="interactions" value="687"/>
</dbReference>
<dbReference type="GO" id="GO:0003723">
    <property type="term" value="F:RNA binding"/>
    <property type="evidence" value="ECO:0007669"/>
    <property type="project" value="UniProtKB-UniRule"/>
</dbReference>
<comment type="function">
    <text evidence="7">Component of the eukaryotic translation initiation factor 3 (eIF-3) complex, which is involved in protein synthesis and, together with other initiation factors, stimulates binding of mRNA and methionyl-tRNAi to the 40S ribosome.</text>
</comment>
<dbReference type="GO" id="GO:0005852">
    <property type="term" value="C:eukaryotic translation initiation factor 3 complex"/>
    <property type="evidence" value="ECO:0007669"/>
    <property type="project" value="UniProtKB-UniRule"/>
</dbReference>
<keyword evidence="5 6" id="KW-0648">Protein biosynthesis</keyword>
<dbReference type="PaxDb" id="2850-Phatr26975"/>
<accession>B7FXH3</accession>
<evidence type="ECO:0000256" key="8">
    <source>
        <dbReference type="SAM" id="Coils"/>
    </source>
</evidence>
<dbReference type="GeneID" id="7200053"/>
<evidence type="ECO:0000256" key="6">
    <source>
        <dbReference type="HAMAP-Rule" id="MF_03001"/>
    </source>
</evidence>
<dbReference type="RefSeq" id="XP_002179558.1">
    <property type="nucleotide sequence ID" value="XM_002179522.1"/>
</dbReference>
<feature type="region of interest" description="Disordered" evidence="9">
    <location>
        <begin position="1"/>
        <end position="29"/>
    </location>
</feature>
<dbReference type="SUPFAM" id="SSF54928">
    <property type="entry name" value="RNA-binding domain, RBD"/>
    <property type="match status" value="1"/>
</dbReference>
<comment type="function">
    <text evidence="6">RNA-binding component of the eukaryotic translation initiation factor 3 (eIF-3) complex, which is involved in protein synthesis of a specialized repertoire of mRNAs and, together with other initiation factors, stimulates binding of mRNA and methionyl-tRNAi to the 40S ribosome. The eIF-3 complex specifically targets and initiates translation of a subset of mRNAs involved in cell proliferation.</text>
</comment>
<evidence type="ECO:0000256" key="7">
    <source>
        <dbReference type="PIRNR" id="PIRNR036424"/>
    </source>
</evidence>
<dbReference type="PROSITE" id="PS50102">
    <property type="entry name" value="RRM"/>
    <property type="match status" value="1"/>
</dbReference>
<keyword evidence="4 6" id="KW-0694">RNA-binding</keyword>
<protein>
    <recommendedName>
        <fullName evidence="6 7">Eukaryotic translation initiation factor 3 subunit B</fullName>
        <shortName evidence="6 7">eIF3b</shortName>
    </recommendedName>
    <alternativeName>
        <fullName evidence="6">Eukaryotic translation initiation factor 3 subunit 9</fullName>
    </alternativeName>
</protein>
<dbReference type="GO" id="GO:0031369">
    <property type="term" value="F:translation initiation factor binding"/>
    <property type="evidence" value="ECO:0007669"/>
    <property type="project" value="InterPro"/>
</dbReference>